<dbReference type="EMBL" id="CP000911">
    <property type="protein sequence ID" value="ABY38514.1"/>
    <property type="molecule type" value="Genomic_DNA"/>
</dbReference>
<name>B0CHL3_BRUSI</name>
<organism evidence="1 2">
    <name type="scientific">Brucella suis (strain ATCC 23445 / NCTC 10510)</name>
    <dbReference type="NCBI Taxonomy" id="470137"/>
    <lineage>
        <taxon>Bacteria</taxon>
        <taxon>Pseudomonadati</taxon>
        <taxon>Pseudomonadota</taxon>
        <taxon>Alphaproteobacteria</taxon>
        <taxon>Hyphomicrobiales</taxon>
        <taxon>Brucellaceae</taxon>
        <taxon>Brucella/Ochrobactrum group</taxon>
        <taxon>Brucella</taxon>
    </lineage>
</organism>
<evidence type="ECO:0000313" key="2">
    <source>
        <dbReference type="Proteomes" id="UP000008545"/>
    </source>
</evidence>
<dbReference type="AlphaFoldDB" id="B0CHL3"/>
<sequence>MAEIMNEPSGSKSRFLTPYHITRSHPFNVKKETLRQIRLTG</sequence>
<accession>B0CHL3</accession>
<proteinExistence type="predicted"/>
<reference evidence="1 2" key="1">
    <citation type="submission" date="2007-12" db="EMBL/GenBank/DDBJ databases">
        <title>Brucella suis ATCC 23445 whole genome shotgun sequencing project.</title>
        <authorList>
            <person name="Setubal J.C."/>
            <person name="Bowns C."/>
            <person name="Boyle S."/>
            <person name="Crasta O.R."/>
            <person name="Czar M.J."/>
            <person name="Dharmanolla C."/>
            <person name="Gillespie J.J."/>
            <person name="Kenyon R.W."/>
            <person name="Lu J."/>
            <person name="Mane S."/>
            <person name="Mohapatra S."/>
            <person name="Nagrani S."/>
            <person name="Purkayastha A."/>
            <person name="Rajasimha H.K."/>
            <person name="Shallom J.M."/>
            <person name="Shallom S."/>
            <person name="Shukla M."/>
            <person name="Snyder E.E."/>
            <person name="Sobral B.W."/>
            <person name="Wattam A.R."/>
            <person name="Will R."/>
            <person name="Williams K."/>
            <person name="Yoo H."/>
            <person name="Bruce D."/>
            <person name="Detter C."/>
            <person name="Munk C."/>
            <person name="Brettin T.S."/>
        </authorList>
    </citation>
    <scope>NUCLEOTIDE SEQUENCE [LARGE SCALE GENOMIC DNA]</scope>
    <source>
        <strain evidence="2">ATCC 23445 / NCTC 10510</strain>
    </source>
</reference>
<evidence type="ECO:0000313" key="1">
    <source>
        <dbReference type="EMBL" id="ABY38514.1"/>
    </source>
</evidence>
<gene>
    <name evidence="1" type="ordered locus">BSUIS_A1476</name>
</gene>
<dbReference type="HOGENOM" id="CLU_3341054_0_0_5"/>
<protein>
    <submittedName>
        <fullName evidence="1">Uncharacterized protein</fullName>
    </submittedName>
</protein>
<dbReference type="Proteomes" id="UP000008545">
    <property type="component" value="Chromosome I"/>
</dbReference>
<dbReference type="KEGG" id="bmt:BSUIS_A1476"/>